<evidence type="ECO:0000313" key="2">
    <source>
        <dbReference type="EMBL" id="SFV56713.1"/>
    </source>
</evidence>
<dbReference type="InterPro" id="IPR027417">
    <property type="entry name" value="P-loop_NTPase"/>
</dbReference>
<proteinExistence type="predicted"/>
<dbReference type="SUPFAM" id="SSF52540">
    <property type="entry name" value="P-loop containing nucleoside triphosphate hydrolases"/>
    <property type="match status" value="1"/>
</dbReference>
<dbReference type="InterPro" id="IPR009057">
    <property type="entry name" value="Homeodomain-like_sf"/>
</dbReference>
<sequence length="260" mass="29260">MSAAQPVVDVDATNFITVSQASKEAFKTATLLRSLQVNALVRGEVGVGKKTLARYILPSAPIIDAKNHDELLSVLHSSSEVIVANLENVANIKVILKVAKEKSVRIIATALPTYEHESLAEFFSIDFLIPPLRERLEDVEILYQEFCHEVSMMLGSDVEIDKGSFEPDLSENALSLKRQILLYATYNSIDDKALMELIYSYLYKRLGSDDDYRKFLYLYEAPLIKAGLKRFGSQLKLAQILGLNRNTLRKKITNLKEYLA</sequence>
<name>A0A1W1BT71_9ZZZZ</name>
<dbReference type="AlphaFoldDB" id="A0A1W1BT71"/>
<organism evidence="2">
    <name type="scientific">hydrothermal vent metagenome</name>
    <dbReference type="NCBI Taxonomy" id="652676"/>
    <lineage>
        <taxon>unclassified sequences</taxon>
        <taxon>metagenomes</taxon>
        <taxon>ecological metagenomes</taxon>
    </lineage>
</organism>
<gene>
    <name evidence="2" type="ORF">MNB_SM-7-432</name>
</gene>
<protein>
    <recommendedName>
        <fullName evidence="1">DNA binding HTH domain-containing protein</fullName>
    </recommendedName>
</protein>
<feature type="domain" description="DNA binding HTH" evidence="1">
    <location>
        <begin position="220"/>
        <end position="252"/>
    </location>
</feature>
<dbReference type="GO" id="GO:0043565">
    <property type="term" value="F:sequence-specific DNA binding"/>
    <property type="evidence" value="ECO:0007669"/>
    <property type="project" value="InterPro"/>
</dbReference>
<reference evidence="2" key="1">
    <citation type="submission" date="2016-10" db="EMBL/GenBank/DDBJ databases">
        <authorList>
            <person name="de Groot N.N."/>
        </authorList>
    </citation>
    <scope>NUCLEOTIDE SEQUENCE</scope>
</reference>
<accession>A0A1W1BT71</accession>
<dbReference type="EMBL" id="FPHB01000038">
    <property type="protein sequence ID" value="SFV56713.1"/>
    <property type="molecule type" value="Genomic_DNA"/>
</dbReference>
<dbReference type="SUPFAM" id="SSF46689">
    <property type="entry name" value="Homeodomain-like"/>
    <property type="match status" value="1"/>
</dbReference>
<dbReference type="InterPro" id="IPR002197">
    <property type="entry name" value="HTH_Fis"/>
</dbReference>
<evidence type="ECO:0000259" key="1">
    <source>
        <dbReference type="Pfam" id="PF02954"/>
    </source>
</evidence>
<dbReference type="Pfam" id="PF02954">
    <property type="entry name" value="HTH_8"/>
    <property type="match status" value="1"/>
</dbReference>
<dbReference type="Gene3D" id="1.10.10.60">
    <property type="entry name" value="Homeodomain-like"/>
    <property type="match status" value="1"/>
</dbReference>